<protein>
    <submittedName>
        <fullName evidence="1">DUF2316 family protein</fullName>
    </submittedName>
</protein>
<evidence type="ECO:0000313" key="1">
    <source>
        <dbReference type="EMBL" id="MBO0450077.1"/>
    </source>
</evidence>
<keyword evidence="2" id="KW-1185">Reference proteome</keyword>
<dbReference type="RefSeq" id="WP_206904383.1">
    <property type="nucleotide sequence ID" value="NZ_JAFLVT010000017.1"/>
</dbReference>
<dbReference type="InterPro" id="IPR018757">
    <property type="entry name" value="DUF2316"/>
</dbReference>
<name>A0ABS3HAL4_9ENTE</name>
<gene>
    <name evidence="1" type="ORF">JZO76_11145</name>
</gene>
<sequence>MSLTTQQTIDTIAQLQENMRRASLSPTLIAEDFNVSPAKIERILHLEQSALEDPWILKVYLEEKLTQQGIVGVPFTALVGDYHQYWFLNSHKIDKMKLSRGDY</sequence>
<reference evidence="1 2" key="1">
    <citation type="submission" date="2021-03" db="EMBL/GenBank/DDBJ databases">
        <title>Enterococcal diversity collection.</title>
        <authorList>
            <person name="Gilmore M.S."/>
            <person name="Schwartzman J."/>
            <person name="Van Tyne D."/>
            <person name="Martin M."/>
            <person name="Earl A.M."/>
            <person name="Manson A.L."/>
            <person name="Straub T."/>
            <person name="Salamzade R."/>
            <person name="Saavedra J."/>
            <person name="Lebreton F."/>
            <person name="Prichula J."/>
            <person name="Schaufler K."/>
            <person name="Gaca A."/>
            <person name="Sgardioli B."/>
            <person name="Wagenaar J."/>
            <person name="Strong T."/>
        </authorList>
    </citation>
    <scope>NUCLEOTIDE SEQUENCE [LARGE SCALE GENOMIC DNA]</scope>
    <source>
        <strain evidence="1 2">MJM12</strain>
    </source>
</reference>
<comment type="caution">
    <text evidence="1">The sequence shown here is derived from an EMBL/GenBank/DDBJ whole genome shotgun (WGS) entry which is preliminary data.</text>
</comment>
<dbReference type="EMBL" id="JAFLVT010000017">
    <property type="protein sequence ID" value="MBO0450077.1"/>
    <property type="molecule type" value="Genomic_DNA"/>
</dbReference>
<proteinExistence type="predicted"/>
<dbReference type="Pfam" id="PF10078">
    <property type="entry name" value="DUF2316"/>
    <property type="match status" value="1"/>
</dbReference>
<evidence type="ECO:0000313" key="2">
    <source>
        <dbReference type="Proteomes" id="UP000664256"/>
    </source>
</evidence>
<dbReference type="Proteomes" id="UP000664256">
    <property type="component" value="Unassembled WGS sequence"/>
</dbReference>
<organism evidence="1 2">
    <name type="scientific">Candidatus Enterococcus myersii</name>
    <dbReference type="NCBI Taxonomy" id="2815322"/>
    <lineage>
        <taxon>Bacteria</taxon>
        <taxon>Bacillati</taxon>
        <taxon>Bacillota</taxon>
        <taxon>Bacilli</taxon>
        <taxon>Lactobacillales</taxon>
        <taxon>Enterococcaceae</taxon>
        <taxon>Enterococcus</taxon>
    </lineage>
</organism>
<accession>A0ABS3HAL4</accession>